<evidence type="ECO:0000256" key="6">
    <source>
        <dbReference type="ARBA" id="ARBA00022449"/>
    </source>
</evidence>
<dbReference type="NCBIfam" id="TIGR00797">
    <property type="entry name" value="matE"/>
    <property type="match status" value="1"/>
</dbReference>
<evidence type="ECO:0000256" key="8">
    <source>
        <dbReference type="ARBA" id="ARBA00022692"/>
    </source>
</evidence>
<reference evidence="14 15" key="1">
    <citation type="submission" date="2018-08" db="EMBL/GenBank/DDBJ databases">
        <title>A genome reference for cultivated species of the human gut microbiota.</title>
        <authorList>
            <person name="Zou Y."/>
            <person name="Xue W."/>
            <person name="Luo G."/>
        </authorList>
    </citation>
    <scope>NUCLEOTIDE SEQUENCE [LARGE SCALE GENOMIC DNA]</scope>
    <source>
        <strain evidence="14 15">OM02-6</strain>
    </source>
</reference>
<dbReference type="AlphaFoldDB" id="A0A3E5FNP6"/>
<feature type="transmembrane region" description="Helical" evidence="13">
    <location>
        <begin position="428"/>
        <end position="447"/>
    </location>
</feature>
<dbReference type="PIRSF" id="PIRSF006603">
    <property type="entry name" value="DinF"/>
    <property type="match status" value="1"/>
</dbReference>
<keyword evidence="7" id="KW-1003">Cell membrane</keyword>
<feature type="transmembrane region" description="Helical" evidence="13">
    <location>
        <begin position="204"/>
        <end position="228"/>
    </location>
</feature>
<comment type="function">
    <text evidence="1">Multidrug efflux pump.</text>
</comment>
<evidence type="ECO:0000256" key="13">
    <source>
        <dbReference type="SAM" id="Phobius"/>
    </source>
</evidence>
<evidence type="ECO:0000256" key="4">
    <source>
        <dbReference type="ARBA" id="ARBA00020268"/>
    </source>
</evidence>
<feature type="transmembrane region" description="Helical" evidence="13">
    <location>
        <begin position="21"/>
        <end position="43"/>
    </location>
</feature>
<keyword evidence="5" id="KW-0813">Transport</keyword>
<keyword evidence="10" id="KW-0406">Ion transport</keyword>
<dbReference type="InterPro" id="IPR048279">
    <property type="entry name" value="MdtK-like"/>
</dbReference>
<evidence type="ECO:0000313" key="15">
    <source>
        <dbReference type="Proteomes" id="UP000261087"/>
    </source>
</evidence>
<evidence type="ECO:0000256" key="12">
    <source>
        <dbReference type="ARBA" id="ARBA00031636"/>
    </source>
</evidence>
<feature type="transmembrane region" description="Helical" evidence="13">
    <location>
        <begin position="148"/>
        <end position="166"/>
    </location>
</feature>
<protein>
    <recommendedName>
        <fullName evidence="4">Probable multidrug resistance protein NorM</fullName>
    </recommendedName>
    <alternativeName>
        <fullName evidence="12">Multidrug-efflux transporter</fullName>
    </alternativeName>
</protein>
<proteinExistence type="inferred from homology"/>
<feature type="transmembrane region" description="Helical" evidence="13">
    <location>
        <begin position="178"/>
        <end position="198"/>
    </location>
</feature>
<comment type="similarity">
    <text evidence="3">Belongs to the multi antimicrobial extrusion (MATE) (TC 2.A.66.1) family.</text>
</comment>
<evidence type="ECO:0000256" key="5">
    <source>
        <dbReference type="ARBA" id="ARBA00022448"/>
    </source>
</evidence>
<keyword evidence="11 13" id="KW-0472">Membrane</keyword>
<dbReference type="PANTHER" id="PTHR43298:SF2">
    <property type="entry name" value="FMN_FAD EXPORTER YEEO-RELATED"/>
    <property type="match status" value="1"/>
</dbReference>
<feature type="transmembrane region" description="Helical" evidence="13">
    <location>
        <begin position="282"/>
        <end position="305"/>
    </location>
</feature>
<dbReference type="InterPro" id="IPR002528">
    <property type="entry name" value="MATE_fam"/>
</dbReference>
<feature type="transmembrane region" description="Helical" evidence="13">
    <location>
        <begin position="71"/>
        <end position="93"/>
    </location>
</feature>
<dbReference type="EMBL" id="QSVF01000022">
    <property type="protein sequence ID" value="RGO08359.1"/>
    <property type="molecule type" value="Genomic_DNA"/>
</dbReference>
<evidence type="ECO:0000256" key="10">
    <source>
        <dbReference type="ARBA" id="ARBA00023065"/>
    </source>
</evidence>
<feature type="transmembrane region" description="Helical" evidence="13">
    <location>
        <begin position="251"/>
        <end position="276"/>
    </location>
</feature>
<feature type="transmembrane region" description="Helical" evidence="13">
    <location>
        <begin position="398"/>
        <end position="422"/>
    </location>
</feature>
<dbReference type="GO" id="GO:0015297">
    <property type="term" value="F:antiporter activity"/>
    <property type="evidence" value="ECO:0007669"/>
    <property type="project" value="UniProtKB-KW"/>
</dbReference>
<evidence type="ECO:0000256" key="2">
    <source>
        <dbReference type="ARBA" id="ARBA00004651"/>
    </source>
</evidence>
<organism evidence="14 15">
    <name type="scientific">Thomasclavelia spiroformis</name>
    <dbReference type="NCBI Taxonomy" id="29348"/>
    <lineage>
        <taxon>Bacteria</taxon>
        <taxon>Bacillati</taxon>
        <taxon>Bacillota</taxon>
        <taxon>Erysipelotrichia</taxon>
        <taxon>Erysipelotrichales</taxon>
        <taxon>Coprobacillaceae</taxon>
        <taxon>Thomasclavelia</taxon>
    </lineage>
</organism>
<dbReference type="GO" id="GO:0005886">
    <property type="term" value="C:plasma membrane"/>
    <property type="evidence" value="ECO:0007669"/>
    <property type="project" value="UniProtKB-SubCell"/>
</dbReference>
<dbReference type="InterPro" id="IPR050222">
    <property type="entry name" value="MATE_MdtK"/>
</dbReference>
<evidence type="ECO:0000256" key="1">
    <source>
        <dbReference type="ARBA" id="ARBA00003408"/>
    </source>
</evidence>
<evidence type="ECO:0000256" key="7">
    <source>
        <dbReference type="ARBA" id="ARBA00022475"/>
    </source>
</evidence>
<comment type="subcellular location">
    <subcellularLocation>
        <location evidence="2">Cell membrane</location>
        <topology evidence="2">Multi-pass membrane protein</topology>
    </subcellularLocation>
</comment>
<keyword evidence="8 13" id="KW-0812">Transmembrane</keyword>
<evidence type="ECO:0000256" key="11">
    <source>
        <dbReference type="ARBA" id="ARBA00023136"/>
    </source>
</evidence>
<comment type="caution">
    <text evidence="14">The sequence shown here is derived from an EMBL/GenBank/DDBJ whole genome shotgun (WGS) entry which is preliminary data.</text>
</comment>
<keyword evidence="9 13" id="KW-1133">Transmembrane helix</keyword>
<evidence type="ECO:0000256" key="3">
    <source>
        <dbReference type="ARBA" id="ARBA00010199"/>
    </source>
</evidence>
<gene>
    <name evidence="14" type="ORF">DXB31_08730</name>
</gene>
<dbReference type="PANTHER" id="PTHR43298">
    <property type="entry name" value="MULTIDRUG RESISTANCE PROTEIN NORM-RELATED"/>
    <property type="match status" value="1"/>
</dbReference>
<dbReference type="GO" id="GO:0042910">
    <property type="term" value="F:xenobiotic transmembrane transporter activity"/>
    <property type="evidence" value="ECO:0007669"/>
    <property type="project" value="InterPro"/>
</dbReference>
<evidence type="ECO:0000256" key="9">
    <source>
        <dbReference type="ARBA" id="ARBA00022989"/>
    </source>
</evidence>
<name>A0A3E5FNP6_9FIRM</name>
<evidence type="ECO:0000313" key="14">
    <source>
        <dbReference type="EMBL" id="RGO08359.1"/>
    </source>
</evidence>
<accession>A0A3E5FNP6</accession>
<dbReference type="GO" id="GO:0006811">
    <property type="term" value="P:monoatomic ion transport"/>
    <property type="evidence" value="ECO:0007669"/>
    <property type="project" value="UniProtKB-KW"/>
</dbReference>
<feature type="transmembrane region" description="Helical" evidence="13">
    <location>
        <begin position="370"/>
        <end position="391"/>
    </location>
</feature>
<keyword evidence="6" id="KW-0050">Antiport</keyword>
<feature type="transmembrane region" description="Helical" evidence="13">
    <location>
        <begin position="326"/>
        <end position="350"/>
    </location>
</feature>
<dbReference type="Pfam" id="PF01554">
    <property type="entry name" value="MatE"/>
    <property type="match status" value="2"/>
</dbReference>
<dbReference type="Proteomes" id="UP000261087">
    <property type="component" value="Unassembled WGS sequence"/>
</dbReference>
<sequence>MCGIFILWEVIMDQILMKEKSIWRLVFIMSVPNVLSMLVNSLYNIVDSFFVAQISENAMTALSFVFPIQNLVTSIGVGFGVGINAVIALSLGAKKQKMADCATSLGIFLSFLHGLILTAICILIMPWFLSLFTDNQEIISMGIEYSNMAFLFAVSVNVGIALEKVFQALGKMKTTMVVLIAGCITNIILDPILIFGLGPIPAMGIAGAALATGIGQSLVVFLYAYIYIRNPLSVKIKTKLIKPERKLIKKLYYIGIPATLNMAFPSLLISALNGILATYSQIYVTILGIYYKLQTFVYLPANGIIQGIRPLISFNYGAKEYHRMKKIYHTALGFSLAIMFLGTILCSLVPEQLMSLFTKNQETINYGIEALQIISIGFMVSTVSITTCGALEALGEGLASLIISALRYIVIIIPIAFCLSKWLGAKGVWHAFWISEVVVCGISYLLYRKFFAVKNREIDQVI</sequence>
<feature type="transmembrane region" description="Helical" evidence="13">
    <location>
        <begin position="105"/>
        <end position="128"/>
    </location>
</feature>